<evidence type="ECO:0000313" key="1">
    <source>
        <dbReference type="EMBL" id="CAB4933596.1"/>
    </source>
</evidence>
<dbReference type="EMBL" id="CAFBMX010000006">
    <property type="protein sequence ID" value="CAB4933596.1"/>
    <property type="molecule type" value="Genomic_DNA"/>
</dbReference>
<dbReference type="AlphaFoldDB" id="A0A6J7IS83"/>
<proteinExistence type="predicted"/>
<sequence>MLAKVLFKPIGMVVGGIVAKRVGDRLFNTVYGRRYGTQAPTAFTEEATYPQVAVAAVTRATILAVTAVTFDRAGASGFRYLTGFWPGETRPKPASPELERSK</sequence>
<gene>
    <name evidence="1" type="ORF">UFOPK3674_01322</name>
</gene>
<protein>
    <submittedName>
        <fullName evidence="1">Unannotated protein</fullName>
    </submittedName>
</protein>
<reference evidence="1" key="1">
    <citation type="submission" date="2020-05" db="EMBL/GenBank/DDBJ databases">
        <authorList>
            <person name="Chiriac C."/>
            <person name="Salcher M."/>
            <person name="Ghai R."/>
            <person name="Kavagutti S V."/>
        </authorList>
    </citation>
    <scope>NUCLEOTIDE SEQUENCE</scope>
</reference>
<dbReference type="InterPro" id="IPR025329">
    <property type="entry name" value="DUF4235"/>
</dbReference>
<organism evidence="1">
    <name type="scientific">freshwater metagenome</name>
    <dbReference type="NCBI Taxonomy" id="449393"/>
    <lineage>
        <taxon>unclassified sequences</taxon>
        <taxon>metagenomes</taxon>
        <taxon>ecological metagenomes</taxon>
    </lineage>
</organism>
<dbReference type="Pfam" id="PF14019">
    <property type="entry name" value="DUF4235"/>
    <property type="match status" value="1"/>
</dbReference>
<name>A0A6J7IS83_9ZZZZ</name>
<accession>A0A6J7IS83</accession>